<keyword evidence="1" id="KW-0472">Membrane</keyword>
<reference evidence="2" key="1">
    <citation type="submission" date="2014-09" db="EMBL/GenBank/DDBJ databases">
        <authorList>
            <person name="Magalhaes I.L.F."/>
            <person name="Oliveira U."/>
            <person name="Santos F.R."/>
            <person name="Vidigal T.H.D.A."/>
            <person name="Brescovit A.D."/>
            <person name="Santos A.J."/>
        </authorList>
    </citation>
    <scope>NUCLEOTIDE SEQUENCE</scope>
    <source>
        <tissue evidence="2">Shoot tissue taken approximately 20 cm above the soil surface</tissue>
    </source>
</reference>
<feature type="transmembrane region" description="Helical" evidence="1">
    <location>
        <begin position="21"/>
        <end position="41"/>
    </location>
</feature>
<sequence length="44" mass="4930">MICSRSPSASRRSPLVRPLLLLFRRLSSPTLAIVYVVRVGLYGK</sequence>
<name>A0A0A9EKZ8_ARUDO</name>
<reference evidence="2" key="2">
    <citation type="journal article" date="2015" name="Data Brief">
        <title>Shoot transcriptome of the giant reed, Arundo donax.</title>
        <authorList>
            <person name="Barrero R.A."/>
            <person name="Guerrero F.D."/>
            <person name="Moolhuijzen P."/>
            <person name="Goolsby J.A."/>
            <person name="Tidwell J."/>
            <person name="Bellgard S.E."/>
            <person name="Bellgard M.I."/>
        </authorList>
    </citation>
    <scope>NUCLEOTIDE SEQUENCE</scope>
    <source>
        <tissue evidence="2">Shoot tissue taken approximately 20 cm above the soil surface</tissue>
    </source>
</reference>
<keyword evidence="1" id="KW-0812">Transmembrane</keyword>
<dbReference type="EMBL" id="GBRH01198242">
    <property type="protein sequence ID" value="JAD99653.1"/>
    <property type="molecule type" value="Transcribed_RNA"/>
</dbReference>
<dbReference type="AlphaFoldDB" id="A0A0A9EKZ8"/>
<keyword evidence="1" id="KW-1133">Transmembrane helix</keyword>
<evidence type="ECO:0000256" key="1">
    <source>
        <dbReference type="SAM" id="Phobius"/>
    </source>
</evidence>
<accession>A0A0A9EKZ8</accession>
<proteinExistence type="predicted"/>
<organism evidence="2">
    <name type="scientific">Arundo donax</name>
    <name type="common">Giant reed</name>
    <name type="synonym">Donax arundinaceus</name>
    <dbReference type="NCBI Taxonomy" id="35708"/>
    <lineage>
        <taxon>Eukaryota</taxon>
        <taxon>Viridiplantae</taxon>
        <taxon>Streptophyta</taxon>
        <taxon>Embryophyta</taxon>
        <taxon>Tracheophyta</taxon>
        <taxon>Spermatophyta</taxon>
        <taxon>Magnoliopsida</taxon>
        <taxon>Liliopsida</taxon>
        <taxon>Poales</taxon>
        <taxon>Poaceae</taxon>
        <taxon>PACMAD clade</taxon>
        <taxon>Arundinoideae</taxon>
        <taxon>Arundineae</taxon>
        <taxon>Arundo</taxon>
    </lineage>
</organism>
<evidence type="ECO:0000313" key="2">
    <source>
        <dbReference type="EMBL" id="JAD99653.1"/>
    </source>
</evidence>
<protein>
    <submittedName>
        <fullName evidence="2">Uncharacterized protein</fullName>
    </submittedName>
</protein>